<dbReference type="InterPro" id="IPR050474">
    <property type="entry name" value="Hel308_SKI2-like"/>
</dbReference>
<dbReference type="PANTHER" id="PTHR47961:SF12">
    <property type="entry name" value="HELICASE POLQ-LIKE"/>
    <property type="match status" value="1"/>
</dbReference>
<evidence type="ECO:0000256" key="16">
    <source>
        <dbReference type="ARBA" id="ARBA00048988"/>
    </source>
</evidence>
<dbReference type="Proteomes" id="UP000829720">
    <property type="component" value="Unassembled WGS sequence"/>
</dbReference>
<evidence type="ECO:0000256" key="18">
    <source>
        <dbReference type="ARBA" id="ARBA00069099"/>
    </source>
</evidence>
<dbReference type="FunFam" id="3.40.50.300:FF:001293">
    <property type="entry name" value="helicase POLQ-like isoform X5"/>
    <property type="match status" value="1"/>
</dbReference>
<proteinExistence type="inferred from homology"/>
<evidence type="ECO:0000256" key="21">
    <source>
        <dbReference type="SAM" id="MobiDB-lite"/>
    </source>
</evidence>
<dbReference type="CDD" id="cd18795">
    <property type="entry name" value="SF2_C_Ski2"/>
    <property type="match status" value="1"/>
</dbReference>
<dbReference type="GO" id="GO:0005524">
    <property type="term" value="F:ATP binding"/>
    <property type="evidence" value="ECO:0007669"/>
    <property type="project" value="UniProtKB-KW"/>
</dbReference>
<evidence type="ECO:0000256" key="19">
    <source>
        <dbReference type="ARBA" id="ARBA00074990"/>
    </source>
</evidence>
<keyword evidence="6" id="KW-0227">DNA damage</keyword>
<comment type="catalytic activity">
    <reaction evidence="16">
        <text>ATP + H2O = ADP + phosphate + H(+)</text>
        <dbReference type="Rhea" id="RHEA:13065"/>
        <dbReference type="ChEBI" id="CHEBI:15377"/>
        <dbReference type="ChEBI" id="CHEBI:15378"/>
        <dbReference type="ChEBI" id="CHEBI:30616"/>
        <dbReference type="ChEBI" id="CHEBI:43474"/>
        <dbReference type="ChEBI" id="CHEBI:456216"/>
        <dbReference type="EC" id="5.6.2.4"/>
    </reaction>
</comment>
<dbReference type="SUPFAM" id="SSF46785">
    <property type="entry name" value="Winged helix' DNA-binding domain"/>
    <property type="match status" value="1"/>
</dbReference>
<evidence type="ECO:0000256" key="7">
    <source>
        <dbReference type="ARBA" id="ARBA00022801"/>
    </source>
</evidence>
<evidence type="ECO:0000313" key="24">
    <source>
        <dbReference type="EMBL" id="KAI1881995.1"/>
    </source>
</evidence>
<dbReference type="SUPFAM" id="SSF158702">
    <property type="entry name" value="Sec63 N-terminal domain-like"/>
    <property type="match status" value="1"/>
</dbReference>
<dbReference type="InterPro" id="IPR001650">
    <property type="entry name" value="Helicase_C-like"/>
</dbReference>
<evidence type="ECO:0000256" key="9">
    <source>
        <dbReference type="ARBA" id="ARBA00022840"/>
    </source>
</evidence>
<keyword evidence="9" id="KW-0067">ATP-binding</keyword>
<evidence type="ECO:0000259" key="23">
    <source>
        <dbReference type="PROSITE" id="PS51194"/>
    </source>
</evidence>
<dbReference type="GO" id="GO:0005694">
    <property type="term" value="C:chromosome"/>
    <property type="evidence" value="ECO:0007669"/>
    <property type="project" value="UniProtKB-SubCell"/>
</dbReference>
<comment type="catalytic activity">
    <reaction evidence="14">
        <text>Couples ATP hydrolysis with the unwinding of duplex DNA by translocating in the 3'-5' direction.</text>
        <dbReference type="EC" id="5.6.2.4"/>
    </reaction>
</comment>
<dbReference type="InterPro" id="IPR014001">
    <property type="entry name" value="Helicase_ATP-bd"/>
</dbReference>
<feature type="domain" description="Helicase ATP-binding" evidence="22">
    <location>
        <begin position="308"/>
        <end position="480"/>
    </location>
</feature>
<dbReference type="FunFam" id="1.10.3380.20:FF:000002">
    <property type="entry name" value="helicase POLQ-like isoform X1"/>
    <property type="match status" value="1"/>
</dbReference>
<organism evidence="24 25">
    <name type="scientific">Albula goreensis</name>
    <dbReference type="NCBI Taxonomy" id="1534307"/>
    <lineage>
        <taxon>Eukaryota</taxon>
        <taxon>Metazoa</taxon>
        <taxon>Chordata</taxon>
        <taxon>Craniata</taxon>
        <taxon>Vertebrata</taxon>
        <taxon>Euteleostomi</taxon>
        <taxon>Actinopterygii</taxon>
        <taxon>Neopterygii</taxon>
        <taxon>Teleostei</taxon>
        <taxon>Albuliformes</taxon>
        <taxon>Albulidae</taxon>
        <taxon>Albula</taxon>
    </lineage>
</organism>
<keyword evidence="11" id="KW-0234">DNA repair</keyword>
<feature type="compositionally biased region" description="Basic and acidic residues" evidence="21">
    <location>
        <begin position="198"/>
        <end position="210"/>
    </location>
</feature>
<gene>
    <name evidence="24" type="ORF">AGOR_G00246030</name>
</gene>
<feature type="domain" description="Helicase C-terminal" evidence="23">
    <location>
        <begin position="528"/>
        <end position="724"/>
    </location>
</feature>
<dbReference type="GO" id="GO:0005634">
    <property type="term" value="C:nucleus"/>
    <property type="evidence" value="ECO:0007669"/>
    <property type="project" value="UniProtKB-SubCell"/>
</dbReference>
<feature type="region of interest" description="Disordered" evidence="21">
    <location>
        <begin position="16"/>
        <end position="53"/>
    </location>
</feature>
<evidence type="ECO:0000256" key="12">
    <source>
        <dbReference type="ARBA" id="ARBA00023235"/>
    </source>
</evidence>
<dbReference type="PROSITE" id="PS51194">
    <property type="entry name" value="HELICASE_CTER"/>
    <property type="match status" value="1"/>
</dbReference>
<dbReference type="Pfam" id="PF21099">
    <property type="entry name" value="POLQ_helical"/>
    <property type="match status" value="1"/>
</dbReference>
<keyword evidence="7" id="KW-0378">Hydrolase</keyword>
<keyword evidence="8" id="KW-0347">Helicase</keyword>
<accession>A0A8T3CH33</accession>
<feature type="region of interest" description="Disordered" evidence="21">
    <location>
        <begin position="195"/>
        <end position="222"/>
    </location>
</feature>
<keyword evidence="25" id="KW-1185">Reference proteome</keyword>
<evidence type="ECO:0000256" key="11">
    <source>
        <dbReference type="ARBA" id="ARBA00023204"/>
    </source>
</evidence>
<evidence type="ECO:0000256" key="20">
    <source>
        <dbReference type="ARBA" id="ARBA00076391"/>
    </source>
</evidence>
<evidence type="ECO:0000256" key="14">
    <source>
        <dbReference type="ARBA" id="ARBA00034617"/>
    </source>
</evidence>
<evidence type="ECO:0000313" key="25">
    <source>
        <dbReference type="Proteomes" id="UP000829720"/>
    </source>
</evidence>
<evidence type="ECO:0000256" key="5">
    <source>
        <dbReference type="ARBA" id="ARBA00022741"/>
    </source>
</evidence>
<dbReference type="InterPro" id="IPR036390">
    <property type="entry name" value="WH_DNA-bd_sf"/>
</dbReference>
<dbReference type="InterPro" id="IPR011545">
    <property type="entry name" value="DEAD/DEAH_box_helicase_dom"/>
</dbReference>
<comment type="similarity">
    <text evidence="3">Belongs to the helicase family. SKI2 subfamily.</text>
</comment>
<keyword evidence="4" id="KW-0158">Chromosome</keyword>
<dbReference type="Pfam" id="PF20470">
    <property type="entry name" value="HTH_61"/>
    <property type="match status" value="1"/>
</dbReference>
<dbReference type="GO" id="GO:0016787">
    <property type="term" value="F:hydrolase activity"/>
    <property type="evidence" value="ECO:0007669"/>
    <property type="project" value="UniProtKB-KW"/>
</dbReference>
<evidence type="ECO:0000256" key="1">
    <source>
        <dbReference type="ARBA" id="ARBA00004123"/>
    </source>
</evidence>
<dbReference type="InterPro" id="IPR027417">
    <property type="entry name" value="P-loop_NTPase"/>
</dbReference>
<name>A0A8T3CH33_9TELE</name>
<reference evidence="24" key="1">
    <citation type="submission" date="2021-01" db="EMBL/GenBank/DDBJ databases">
        <authorList>
            <person name="Zahm M."/>
            <person name="Roques C."/>
            <person name="Cabau C."/>
            <person name="Klopp C."/>
            <person name="Donnadieu C."/>
            <person name="Jouanno E."/>
            <person name="Lampietro C."/>
            <person name="Louis A."/>
            <person name="Herpin A."/>
            <person name="Echchiki A."/>
            <person name="Berthelot C."/>
            <person name="Parey E."/>
            <person name="Roest-Crollius H."/>
            <person name="Braasch I."/>
            <person name="Postlethwait J."/>
            <person name="Bobe J."/>
            <person name="Montfort J."/>
            <person name="Bouchez O."/>
            <person name="Begum T."/>
            <person name="Mejri S."/>
            <person name="Adams A."/>
            <person name="Chen W.-J."/>
            <person name="Guiguen Y."/>
        </authorList>
    </citation>
    <scope>NUCLEOTIDE SEQUENCE</scope>
    <source>
        <tissue evidence="24">Blood</tissue>
    </source>
</reference>
<dbReference type="SUPFAM" id="SSF52540">
    <property type="entry name" value="P-loop containing nucleoside triphosphate hydrolases"/>
    <property type="match status" value="1"/>
</dbReference>
<keyword evidence="12" id="KW-0413">Isomerase</keyword>
<dbReference type="AlphaFoldDB" id="A0A8T3CH33"/>
<dbReference type="Pfam" id="PF00270">
    <property type="entry name" value="DEAD"/>
    <property type="match status" value="1"/>
</dbReference>
<sequence>MSNVTVQCEINVKRVSRKRSRESMRNHLTPVQKMGASAEQQSLHQQGSKVTEWNDKTIATPKHKLSEPPLQYCSDNEDLFGDYDSIVGDSSFLEKLEDVELNMKQQCPNVTPRRNLTSEDHPCANEQSGYPNLMFTAQQTKGDQLKPTDSDYVSDSTFLSGLSGEFEDLPSSQIAFQQEVLKKADWKQRCSASTPVGKSEERCVTPESKRQKQAAYSAPRTRRSMTENLKRAMMGNATTSSPVVSRVAFQKEAAVTEEISVAVHAVESVSTETDLGPFFGLPSKVKDLISKLRGIKDLYEWQKTCLTLDSVQQRQNLIYSLPTSGGKTLVAEILILKELLCRKKDALLILPYISLVQEKVRGLAGFGLELDFLVEEYAGSKGRFPPVKRRAKNSLYIATIEKGHSLVNSLVESGRLDSIGLVVVDELHMLGDGSRGAILEMTLAKCLYVSRSTQIIGMSATLGNVGDLKKFLKADNYTNDFRPVQLKEYVKLKDSIYEIDPREEQCFKLSRPLNFKYSSNMQKIDPDHIIALVTEVIPVHSCLVFCPTKKNCENVAVMICKYLKNDYLQHRREEKAALLEDLRASGNGSLCPVLQKTVPYGLAYHHSGLTSDERKLVEEAYTAGVLCLLACTSTLAAGINLPARRVILRSPYVATDFLKRSQYKQMVGRAGRAGIDTSGESILILQDKDKLMAQKLVSAPMENCYSNLMHDNGKGIQSLVLSLIGLSITTTMKDIQEFMSFTLLGVQEVQICLEKRLCDITQESVQFLIEKGLVSGSGSGLAITKLGRATYKGSIDLTYSDVLYKDLSKGLECLMLNSFLHLVYLVTPYDMVLQCKPDWMIYFRQFSMLSAVEQKMSASVGVPESFVARKAAGQSVKKAVDTMAVNRLYLALVLFSLLKETNLWSVSDRFQLPRGFIQNLLSSSSAFSSCVLHFTEELEEFWAFKALLTELTRRLTYCVQPELIPLMEVAGVLELRAKQLYNAGYKTLAHVANSDPRVLVQCVEKLSNRQANQIVASAKMLLTEKAEALQEEANELLTLPVDIPSL</sequence>
<dbReference type="Gene3D" id="1.10.3380.20">
    <property type="match status" value="1"/>
</dbReference>
<feature type="compositionally biased region" description="Polar residues" evidence="21">
    <location>
        <begin position="38"/>
        <end position="51"/>
    </location>
</feature>
<evidence type="ECO:0000256" key="6">
    <source>
        <dbReference type="ARBA" id="ARBA00022763"/>
    </source>
</evidence>
<keyword evidence="13" id="KW-0539">Nucleus</keyword>
<dbReference type="Pfam" id="PF00271">
    <property type="entry name" value="Helicase_C"/>
    <property type="match status" value="1"/>
</dbReference>
<evidence type="ECO:0000256" key="8">
    <source>
        <dbReference type="ARBA" id="ARBA00022806"/>
    </source>
</evidence>
<evidence type="ECO:0000256" key="17">
    <source>
        <dbReference type="ARBA" id="ARBA00053573"/>
    </source>
</evidence>
<dbReference type="EC" id="5.6.2.4" evidence="15"/>
<dbReference type="PROSITE" id="PS51192">
    <property type="entry name" value="HELICASE_ATP_BIND_1"/>
    <property type="match status" value="1"/>
</dbReference>
<dbReference type="GO" id="GO:0003677">
    <property type="term" value="F:DNA binding"/>
    <property type="evidence" value="ECO:0007669"/>
    <property type="project" value="UniProtKB-KW"/>
</dbReference>
<dbReference type="FunFam" id="3.40.50.300:FF:000813">
    <property type="entry name" value="helicase POLQ-like isoform X1"/>
    <property type="match status" value="1"/>
</dbReference>
<evidence type="ECO:0000256" key="2">
    <source>
        <dbReference type="ARBA" id="ARBA00004286"/>
    </source>
</evidence>
<dbReference type="SMART" id="SM00487">
    <property type="entry name" value="DEXDc"/>
    <property type="match status" value="1"/>
</dbReference>
<dbReference type="InterPro" id="IPR046931">
    <property type="entry name" value="HTH_61"/>
</dbReference>
<dbReference type="InterPro" id="IPR048960">
    <property type="entry name" value="POLQ-like_helical"/>
</dbReference>
<dbReference type="PANTHER" id="PTHR47961">
    <property type="entry name" value="DNA POLYMERASE THETA, PUTATIVE (AFU_ORTHOLOGUE AFUA_1G05260)-RELATED"/>
    <property type="match status" value="1"/>
</dbReference>
<evidence type="ECO:0000259" key="22">
    <source>
        <dbReference type="PROSITE" id="PS51192"/>
    </source>
</evidence>
<evidence type="ECO:0000256" key="15">
    <source>
        <dbReference type="ARBA" id="ARBA00034808"/>
    </source>
</evidence>
<dbReference type="Gene3D" id="1.10.150.20">
    <property type="entry name" value="5' to 3' exonuclease, C-terminal subdomain"/>
    <property type="match status" value="1"/>
</dbReference>
<protein>
    <recommendedName>
        <fullName evidence="18">Helicase POLQ-like</fullName>
        <ecNumber evidence="15">5.6.2.4</ecNumber>
    </recommendedName>
    <alternativeName>
        <fullName evidence="20">Mus308-like helicase</fullName>
    </alternativeName>
    <alternativeName>
        <fullName evidence="19">POLQ-like helicase</fullName>
    </alternativeName>
</protein>
<evidence type="ECO:0000256" key="3">
    <source>
        <dbReference type="ARBA" id="ARBA00010140"/>
    </source>
</evidence>
<comment type="caution">
    <text evidence="24">The sequence shown here is derived from an EMBL/GenBank/DDBJ whole genome shotgun (WGS) entry which is preliminary data.</text>
</comment>
<dbReference type="EMBL" id="JAERUA010000025">
    <property type="protein sequence ID" value="KAI1881995.1"/>
    <property type="molecule type" value="Genomic_DNA"/>
</dbReference>
<comment type="function">
    <text evidence="17">Single-stranded 3'-5' DNA helicase that plays a key role in homology-driven double-strand break (DSB) repair. Involved in different DSB repair mechanisms that are guided by annealing of extensive stretches of complementary bases at break ends, such as microhomology-mediated end-joining (MMEJ), single-strand annealing (SSA) or synthesis-dependent strand annealing (SDSA). Possesses both DNA unwinding and annealing activities. Forms a complex with RAD51, stimulating HELQ DNA helicase activity and ability to unwing DNA. Efficiently unwinds substrates containing 3' overhangs or a D-loop. In contrast, interaction with the replication protein A (RPA/RP-A) complex inhibits DNA unwinding by HELQ but strongly stimulates DNA strand annealing. Triggers displacement of RPA from single-stranded DNA to facilitate annealing of complementary sequences.</text>
</comment>
<evidence type="ECO:0000256" key="4">
    <source>
        <dbReference type="ARBA" id="ARBA00022454"/>
    </source>
</evidence>
<evidence type="ECO:0000256" key="13">
    <source>
        <dbReference type="ARBA" id="ARBA00023242"/>
    </source>
</evidence>
<keyword evidence="10" id="KW-0238">DNA-binding</keyword>
<evidence type="ECO:0000256" key="10">
    <source>
        <dbReference type="ARBA" id="ARBA00023125"/>
    </source>
</evidence>
<dbReference type="GO" id="GO:0006281">
    <property type="term" value="P:DNA repair"/>
    <property type="evidence" value="ECO:0007669"/>
    <property type="project" value="UniProtKB-KW"/>
</dbReference>
<keyword evidence="5" id="KW-0547">Nucleotide-binding</keyword>
<dbReference type="GO" id="GO:0043138">
    <property type="term" value="F:3'-5' DNA helicase activity"/>
    <property type="evidence" value="ECO:0007669"/>
    <property type="project" value="UniProtKB-EC"/>
</dbReference>
<dbReference type="Gene3D" id="3.40.50.300">
    <property type="entry name" value="P-loop containing nucleotide triphosphate hydrolases"/>
    <property type="match status" value="2"/>
</dbReference>
<dbReference type="FunFam" id="1.10.150.20:FF:000058">
    <property type="entry name" value="Helicase, POLQ like"/>
    <property type="match status" value="1"/>
</dbReference>
<comment type="subcellular location">
    <subcellularLocation>
        <location evidence="2">Chromosome</location>
    </subcellularLocation>
    <subcellularLocation>
        <location evidence="1">Nucleus</location>
    </subcellularLocation>
</comment>
<dbReference type="OrthoDB" id="2320933at2759"/>
<dbReference type="SMART" id="SM00490">
    <property type="entry name" value="HELICc"/>
    <property type="match status" value="1"/>
</dbReference>
<dbReference type="CDD" id="cd18026">
    <property type="entry name" value="DEXHc_POLQ-like"/>
    <property type="match status" value="1"/>
</dbReference>